<name>A0A182R563_ANOFN</name>
<dbReference type="AlphaFoldDB" id="A0A182R563"/>
<sequence length="79" mass="9156">FHDTSLLWKRHRLNSIDFLTLQKQHTVLSRSSPLKRVSLARLELCDAVIGVKLWKRVSSALRLAEAPAFFWTESMVVLH</sequence>
<evidence type="ECO:0000313" key="1">
    <source>
        <dbReference type="EnsemblMetazoa" id="AFUN001305-PA"/>
    </source>
</evidence>
<dbReference type="InterPro" id="IPR008042">
    <property type="entry name" value="Retrotrans_Pao"/>
</dbReference>
<dbReference type="Pfam" id="PF05380">
    <property type="entry name" value="Peptidase_A17"/>
    <property type="match status" value="1"/>
</dbReference>
<protein>
    <submittedName>
        <fullName evidence="1">Uncharacterized protein</fullName>
    </submittedName>
</protein>
<dbReference type="EnsemblMetazoa" id="AFUN001305-RA">
    <property type="protein sequence ID" value="AFUN001305-PA"/>
    <property type="gene ID" value="AFUN001305"/>
</dbReference>
<dbReference type="VEuPathDB" id="VectorBase:AFUN001305"/>
<reference evidence="1" key="1">
    <citation type="submission" date="2020-05" db="UniProtKB">
        <authorList>
            <consortium name="EnsemblMetazoa"/>
        </authorList>
    </citation>
    <scope>IDENTIFICATION</scope>
    <source>
        <strain evidence="1">FUMOZ</strain>
    </source>
</reference>
<organism evidence="1">
    <name type="scientific">Anopheles funestus</name>
    <name type="common">African malaria mosquito</name>
    <dbReference type="NCBI Taxonomy" id="62324"/>
    <lineage>
        <taxon>Eukaryota</taxon>
        <taxon>Metazoa</taxon>
        <taxon>Ecdysozoa</taxon>
        <taxon>Arthropoda</taxon>
        <taxon>Hexapoda</taxon>
        <taxon>Insecta</taxon>
        <taxon>Pterygota</taxon>
        <taxon>Neoptera</taxon>
        <taxon>Endopterygota</taxon>
        <taxon>Diptera</taxon>
        <taxon>Nematocera</taxon>
        <taxon>Culicoidea</taxon>
        <taxon>Culicidae</taxon>
        <taxon>Anophelinae</taxon>
        <taxon>Anopheles</taxon>
    </lineage>
</organism>
<accession>A0A182R563</accession>
<proteinExistence type="predicted"/>